<dbReference type="Pfam" id="PF00561">
    <property type="entry name" value="Abhydrolase_1"/>
    <property type="match status" value="1"/>
</dbReference>
<dbReference type="Proteomes" id="UP000229570">
    <property type="component" value="Unassembled WGS sequence"/>
</dbReference>
<accession>A0A2H0KN94</accession>
<gene>
    <name evidence="2" type="ORF">COV86_01460</name>
</gene>
<dbReference type="AlphaFoldDB" id="A0A2H0KN94"/>
<proteinExistence type="predicted"/>
<evidence type="ECO:0000259" key="1">
    <source>
        <dbReference type="Pfam" id="PF00561"/>
    </source>
</evidence>
<dbReference type="PANTHER" id="PTHR43798">
    <property type="entry name" value="MONOACYLGLYCEROL LIPASE"/>
    <property type="match status" value="1"/>
</dbReference>
<dbReference type="InterPro" id="IPR029058">
    <property type="entry name" value="AB_hydrolase_fold"/>
</dbReference>
<dbReference type="InterPro" id="IPR000073">
    <property type="entry name" value="AB_hydrolase_1"/>
</dbReference>
<dbReference type="EMBL" id="PCVL01000014">
    <property type="protein sequence ID" value="PIQ72735.1"/>
    <property type="molecule type" value="Genomic_DNA"/>
</dbReference>
<dbReference type="SUPFAM" id="SSF53474">
    <property type="entry name" value="alpha/beta-Hydrolases"/>
    <property type="match status" value="1"/>
</dbReference>
<protein>
    <recommendedName>
        <fullName evidence="1">AB hydrolase-1 domain-containing protein</fullName>
    </recommendedName>
</protein>
<organism evidence="2 3">
    <name type="scientific">Candidatus Roizmanbacteria bacterium CG11_big_fil_rev_8_21_14_0_20_35_14</name>
    <dbReference type="NCBI Taxonomy" id="1974855"/>
    <lineage>
        <taxon>Bacteria</taxon>
        <taxon>Candidatus Roizmaniibacteriota</taxon>
    </lineage>
</organism>
<sequence length="247" mass="28961">MKSQFLKVKDHNIHYLAEGYGERLIILPSLWLTSKSYQEIGKELSKYFTVIIPDIYKGKSIFQKPAYEIKDYVILLKAFVDKLKISKTYLLGVSLSGILATEFSNKFPETVNKLLLISTSATIIKMKYKLLKLISGYIRLIFNNLFSIKGFKANLMWFIDSIYYFCHHPKQYLLEGLIAIKNYEKPTLKMKVTSKLIFAKKDEFIPLEIANINSKIKNLEIEIIDKTHAWMFIEQEEMVRIIKNYFK</sequence>
<feature type="domain" description="AB hydrolase-1" evidence="1">
    <location>
        <begin position="24"/>
        <end position="140"/>
    </location>
</feature>
<reference evidence="2 3" key="1">
    <citation type="submission" date="2017-09" db="EMBL/GenBank/DDBJ databases">
        <title>Depth-based differentiation of microbial function through sediment-hosted aquifers and enrichment of novel symbionts in the deep terrestrial subsurface.</title>
        <authorList>
            <person name="Probst A.J."/>
            <person name="Ladd B."/>
            <person name="Jarett J.K."/>
            <person name="Geller-Mcgrath D.E."/>
            <person name="Sieber C.M."/>
            <person name="Emerson J.B."/>
            <person name="Anantharaman K."/>
            <person name="Thomas B.C."/>
            <person name="Malmstrom R."/>
            <person name="Stieglmeier M."/>
            <person name="Klingl A."/>
            <person name="Woyke T."/>
            <person name="Ryan C.M."/>
            <person name="Banfield J.F."/>
        </authorList>
    </citation>
    <scope>NUCLEOTIDE SEQUENCE [LARGE SCALE GENOMIC DNA]</scope>
    <source>
        <strain evidence="2">CG11_big_fil_rev_8_21_14_0_20_35_14</strain>
    </source>
</reference>
<dbReference type="InterPro" id="IPR050266">
    <property type="entry name" value="AB_hydrolase_sf"/>
</dbReference>
<evidence type="ECO:0000313" key="3">
    <source>
        <dbReference type="Proteomes" id="UP000229570"/>
    </source>
</evidence>
<dbReference type="PANTHER" id="PTHR43798:SF33">
    <property type="entry name" value="HYDROLASE, PUTATIVE (AFU_ORTHOLOGUE AFUA_2G14860)-RELATED"/>
    <property type="match status" value="1"/>
</dbReference>
<name>A0A2H0KN94_9BACT</name>
<comment type="caution">
    <text evidence="2">The sequence shown here is derived from an EMBL/GenBank/DDBJ whole genome shotgun (WGS) entry which is preliminary data.</text>
</comment>
<dbReference type="GO" id="GO:0016020">
    <property type="term" value="C:membrane"/>
    <property type="evidence" value="ECO:0007669"/>
    <property type="project" value="TreeGrafter"/>
</dbReference>
<dbReference type="Gene3D" id="3.40.50.1820">
    <property type="entry name" value="alpha/beta hydrolase"/>
    <property type="match status" value="1"/>
</dbReference>
<evidence type="ECO:0000313" key="2">
    <source>
        <dbReference type="EMBL" id="PIQ72735.1"/>
    </source>
</evidence>